<dbReference type="InterPro" id="IPR003594">
    <property type="entry name" value="HATPase_dom"/>
</dbReference>
<evidence type="ECO:0000259" key="7">
    <source>
        <dbReference type="PROSITE" id="PS50109"/>
    </source>
</evidence>
<dbReference type="InterPro" id="IPR035965">
    <property type="entry name" value="PAS-like_dom_sf"/>
</dbReference>
<keyword evidence="3" id="KW-0597">Phosphoprotein</keyword>
<evidence type="ECO:0000256" key="6">
    <source>
        <dbReference type="SAM" id="Coils"/>
    </source>
</evidence>
<comment type="catalytic activity">
    <reaction evidence="1">
        <text>ATP + protein L-histidine = ADP + protein N-phospho-L-histidine.</text>
        <dbReference type="EC" id="2.7.13.3"/>
    </reaction>
</comment>
<keyword evidence="6" id="KW-0175">Coiled coil</keyword>
<reference evidence="9 10" key="1">
    <citation type="submission" date="2018-03" db="EMBL/GenBank/DDBJ databases">
        <title>Genomic Encyclopedia of Archaeal and Bacterial Type Strains, Phase II (KMG-II): from individual species to whole genera.</title>
        <authorList>
            <person name="Goeker M."/>
        </authorList>
    </citation>
    <scope>NUCLEOTIDE SEQUENCE [LARGE SCALE GENOMIC DNA]</scope>
    <source>
        <strain evidence="9 10">DSM 18107</strain>
    </source>
</reference>
<dbReference type="InterPro" id="IPR004358">
    <property type="entry name" value="Sig_transdc_His_kin-like_C"/>
</dbReference>
<dbReference type="CDD" id="cd00130">
    <property type="entry name" value="PAS"/>
    <property type="match status" value="1"/>
</dbReference>
<dbReference type="SMART" id="SM00388">
    <property type="entry name" value="HisKA"/>
    <property type="match status" value="1"/>
</dbReference>
<dbReference type="SUPFAM" id="SSF55785">
    <property type="entry name" value="PYP-like sensor domain (PAS domain)"/>
    <property type="match status" value="1"/>
</dbReference>
<dbReference type="Pfam" id="PF08447">
    <property type="entry name" value="PAS_3"/>
    <property type="match status" value="1"/>
</dbReference>
<dbReference type="PANTHER" id="PTHR43304:SF1">
    <property type="entry name" value="PAC DOMAIN-CONTAINING PROTEIN"/>
    <property type="match status" value="1"/>
</dbReference>
<feature type="coiled-coil region" evidence="6">
    <location>
        <begin position="191"/>
        <end position="246"/>
    </location>
</feature>
<dbReference type="Gene3D" id="3.30.450.20">
    <property type="entry name" value="PAS domain"/>
    <property type="match status" value="1"/>
</dbReference>
<gene>
    <name evidence="9" type="ORF">CLV42_10825</name>
</gene>
<dbReference type="InterPro" id="IPR000700">
    <property type="entry name" value="PAS-assoc_C"/>
</dbReference>
<dbReference type="SMART" id="SM00091">
    <property type="entry name" value="PAS"/>
    <property type="match status" value="1"/>
</dbReference>
<dbReference type="Gene3D" id="3.30.565.10">
    <property type="entry name" value="Histidine kinase-like ATPase, C-terminal domain"/>
    <property type="match status" value="1"/>
</dbReference>
<dbReference type="EC" id="2.7.13.3" evidence="2"/>
<dbReference type="InterPro" id="IPR005467">
    <property type="entry name" value="His_kinase_dom"/>
</dbReference>
<name>A0A2P8G2D0_9BACT</name>
<evidence type="ECO:0000259" key="8">
    <source>
        <dbReference type="PROSITE" id="PS50113"/>
    </source>
</evidence>
<dbReference type="SMART" id="SM00387">
    <property type="entry name" value="HATPase_c"/>
    <property type="match status" value="1"/>
</dbReference>
<dbReference type="InterPro" id="IPR036890">
    <property type="entry name" value="HATPase_C_sf"/>
</dbReference>
<protein>
    <recommendedName>
        <fullName evidence="2">histidine kinase</fullName>
        <ecNumber evidence="2">2.7.13.3</ecNumber>
    </recommendedName>
</protein>
<dbReference type="Pfam" id="PF02518">
    <property type="entry name" value="HATPase_c"/>
    <property type="match status" value="1"/>
</dbReference>
<evidence type="ECO:0000256" key="1">
    <source>
        <dbReference type="ARBA" id="ARBA00000085"/>
    </source>
</evidence>
<dbReference type="SUPFAM" id="SSF47384">
    <property type="entry name" value="Homodimeric domain of signal transducing histidine kinase"/>
    <property type="match status" value="1"/>
</dbReference>
<dbReference type="PROSITE" id="PS50109">
    <property type="entry name" value="HIS_KIN"/>
    <property type="match status" value="1"/>
</dbReference>
<evidence type="ECO:0000256" key="3">
    <source>
        <dbReference type="ARBA" id="ARBA00022553"/>
    </source>
</evidence>
<feature type="domain" description="PAC" evidence="8">
    <location>
        <begin position="111"/>
        <end position="164"/>
    </location>
</feature>
<dbReference type="InterPro" id="IPR001610">
    <property type="entry name" value="PAC"/>
</dbReference>
<evidence type="ECO:0000313" key="9">
    <source>
        <dbReference type="EMBL" id="PSL28106.1"/>
    </source>
</evidence>
<dbReference type="InterPro" id="IPR013655">
    <property type="entry name" value="PAS_fold_3"/>
</dbReference>
<dbReference type="Pfam" id="PF00512">
    <property type="entry name" value="HisKA"/>
    <property type="match status" value="1"/>
</dbReference>
<dbReference type="GO" id="GO:0000155">
    <property type="term" value="F:phosphorelay sensor kinase activity"/>
    <property type="evidence" value="ECO:0007669"/>
    <property type="project" value="InterPro"/>
</dbReference>
<keyword evidence="5" id="KW-0418">Kinase</keyword>
<evidence type="ECO:0000256" key="5">
    <source>
        <dbReference type="ARBA" id="ARBA00022777"/>
    </source>
</evidence>
<proteinExistence type="predicted"/>
<dbReference type="PANTHER" id="PTHR43304">
    <property type="entry name" value="PHYTOCHROME-LIKE PROTEIN CPH1"/>
    <property type="match status" value="1"/>
</dbReference>
<dbReference type="Gene3D" id="1.10.287.130">
    <property type="match status" value="1"/>
</dbReference>
<dbReference type="InterPro" id="IPR036097">
    <property type="entry name" value="HisK_dim/P_sf"/>
</dbReference>
<dbReference type="AlphaFoldDB" id="A0A2P8G2D0"/>
<keyword evidence="10" id="KW-1185">Reference proteome</keyword>
<dbReference type="InterPro" id="IPR003661">
    <property type="entry name" value="HisK_dim/P_dom"/>
</dbReference>
<keyword evidence="4" id="KW-0808">Transferase</keyword>
<comment type="caution">
    <text evidence="9">The sequence shown here is derived from an EMBL/GenBank/DDBJ whole genome shotgun (WGS) entry which is preliminary data.</text>
</comment>
<dbReference type="PROSITE" id="PS50113">
    <property type="entry name" value="PAC"/>
    <property type="match status" value="1"/>
</dbReference>
<dbReference type="Proteomes" id="UP000240978">
    <property type="component" value="Unassembled WGS sequence"/>
</dbReference>
<evidence type="ECO:0000313" key="10">
    <source>
        <dbReference type="Proteomes" id="UP000240978"/>
    </source>
</evidence>
<dbReference type="NCBIfam" id="TIGR00229">
    <property type="entry name" value="sensory_box"/>
    <property type="match status" value="1"/>
</dbReference>
<evidence type="ECO:0000256" key="2">
    <source>
        <dbReference type="ARBA" id="ARBA00012438"/>
    </source>
</evidence>
<evidence type="ECO:0000256" key="4">
    <source>
        <dbReference type="ARBA" id="ARBA00022679"/>
    </source>
</evidence>
<dbReference type="PRINTS" id="PR00344">
    <property type="entry name" value="BCTRLSENSOR"/>
</dbReference>
<dbReference type="SMART" id="SM00086">
    <property type="entry name" value="PAC"/>
    <property type="match status" value="1"/>
</dbReference>
<dbReference type="InterPro" id="IPR000014">
    <property type="entry name" value="PAS"/>
</dbReference>
<dbReference type="SUPFAM" id="SSF55874">
    <property type="entry name" value="ATPase domain of HSP90 chaperone/DNA topoisomerase II/histidine kinase"/>
    <property type="match status" value="1"/>
</dbReference>
<dbReference type="InterPro" id="IPR052162">
    <property type="entry name" value="Sensor_kinase/Photoreceptor"/>
</dbReference>
<dbReference type="OrthoDB" id="607558at2"/>
<accession>A0A2P8G2D0</accession>
<dbReference type="Gene3D" id="2.10.70.100">
    <property type="match status" value="1"/>
</dbReference>
<dbReference type="CDD" id="cd00082">
    <property type="entry name" value="HisKA"/>
    <property type="match status" value="1"/>
</dbReference>
<dbReference type="EMBL" id="PYGK01000008">
    <property type="protein sequence ID" value="PSL28106.1"/>
    <property type="molecule type" value="Genomic_DNA"/>
</dbReference>
<sequence length="469" mass="53097">MLFNNPVYVRKVDKTYVMERKEISQCNLDKTSEEDCRLRESAMEAAGVGAWEVQLETNTISWDKRCRELFGVFTGNAISCDQIMTHIHPNDIAAVKAAVENALGGRHDGKYSIRYRTIGAEDGKLRWVQLSGQAYFNEDGQATRFIGIAQDITASSSSTAQRIDKLLMKENAISINLNDMAQDAILLSSLQSTLEQEIQKHTAELDISNEELKASNDELNAKNEELAELNRELKQSNEDLQQFAHVASHDLKEPLRKIKTYISRLEEDINTPLSAESTTYISKMYLAADRMYSMIDGVLAYSMINGSKQEIQNIDLNRIINDIVNDLEILITQKRAVIHYKELPNIEGASVLIYQLFYNLISNSLKFCHADIYPVIIIKSTLIHDNDQQYVHIELSDNGIGFNHEEAAFIFNTFARLNPKDKYEGTGLGLSLCKKIVQRHKGKIYAKGVTSQGATFIIILPLRQMQEYV</sequence>
<organism evidence="9 10">
    <name type="scientific">Chitinophaga ginsengisoli</name>
    <dbReference type="NCBI Taxonomy" id="363837"/>
    <lineage>
        <taxon>Bacteria</taxon>
        <taxon>Pseudomonadati</taxon>
        <taxon>Bacteroidota</taxon>
        <taxon>Chitinophagia</taxon>
        <taxon>Chitinophagales</taxon>
        <taxon>Chitinophagaceae</taxon>
        <taxon>Chitinophaga</taxon>
    </lineage>
</organism>
<feature type="domain" description="Histidine kinase" evidence="7">
    <location>
        <begin position="246"/>
        <end position="464"/>
    </location>
</feature>